<organism evidence="2 3">
    <name type="scientific">Cohnella cholangitidis</name>
    <dbReference type="NCBI Taxonomy" id="2598458"/>
    <lineage>
        <taxon>Bacteria</taxon>
        <taxon>Bacillati</taxon>
        <taxon>Bacillota</taxon>
        <taxon>Bacilli</taxon>
        <taxon>Bacillales</taxon>
        <taxon>Paenibacillaceae</taxon>
        <taxon>Cohnella</taxon>
    </lineage>
</organism>
<proteinExistence type="predicted"/>
<dbReference type="Pfam" id="PF07554">
    <property type="entry name" value="FIVAR"/>
    <property type="match status" value="2"/>
</dbReference>
<dbReference type="PROSITE" id="PS51272">
    <property type="entry name" value="SLH"/>
    <property type="match status" value="3"/>
</dbReference>
<dbReference type="Gene3D" id="1.20.1270.90">
    <property type="entry name" value="AF1782-like"/>
    <property type="match status" value="4"/>
</dbReference>
<feature type="domain" description="SLH" evidence="1">
    <location>
        <begin position="1179"/>
        <end position="1242"/>
    </location>
</feature>
<dbReference type="EMBL" id="CP041969">
    <property type="protein sequence ID" value="QMV42620.1"/>
    <property type="molecule type" value="Genomic_DNA"/>
</dbReference>
<dbReference type="KEGG" id="cchl:FPL14_16565"/>
<reference evidence="2 3" key="1">
    <citation type="submission" date="2019-07" db="EMBL/GenBank/DDBJ databases">
        <authorList>
            <person name="Kim J.K."/>
            <person name="Cheong H.-M."/>
            <person name="Choi Y."/>
            <person name="Hwang K.J."/>
            <person name="Lee S."/>
            <person name="Choi C."/>
        </authorList>
    </citation>
    <scope>NUCLEOTIDE SEQUENCE [LARGE SCALE GENOMIC DNA]</scope>
    <source>
        <strain evidence="2 3">KS 22</strain>
    </source>
</reference>
<feature type="domain" description="SLH" evidence="1">
    <location>
        <begin position="1057"/>
        <end position="1118"/>
    </location>
</feature>
<evidence type="ECO:0000313" key="2">
    <source>
        <dbReference type="EMBL" id="QMV42620.1"/>
    </source>
</evidence>
<gene>
    <name evidence="2" type="ORF">FPL14_16565</name>
</gene>
<dbReference type="Pfam" id="PF17963">
    <property type="entry name" value="Big_9"/>
    <property type="match status" value="1"/>
</dbReference>
<accession>A0A7G5C086</accession>
<dbReference type="PANTHER" id="PTHR43308">
    <property type="entry name" value="OUTER MEMBRANE PROTEIN ALPHA-RELATED"/>
    <property type="match status" value="1"/>
</dbReference>
<evidence type="ECO:0000259" key="1">
    <source>
        <dbReference type="PROSITE" id="PS51272"/>
    </source>
</evidence>
<dbReference type="RefSeq" id="WP_182298799.1">
    <property type="nucleotide sequence ID" value="NZ_CP041969.1"/>
</dbReference>
<dbReference type="InterPro" id="IPR001119">
    <property type="entry name" value="SLH_dom"/>
</dbReference>
<dbReference type="PANTHER" id="PTHR43308:SF5">
    <property type="entry name" value="S-LAYER PROTEIN _ PEPTIDOGLYCAN ENDO-BETA-N-ACETYLGLUCOSAMINIDASE"/>
    <property type="match status" value="1"/>
</dbReference>
<protein>
    <recommendedName>
        <fullName evidence="1">SLH domain-containing protein</fullName>
    </recommendedName>
</protein>
<keyword evidence="3" id="KW-1185">Reference proteome</keyword>
<evidence type="ECO:0000313" key="3">
    <source>
        <dbReference type="Proteomes" id="UP000515679"/>
    </source>
</evidence>
<sequence length="1268" mass="133754">MLGKKAIQSVNNRLLALILIAALAAGVIVPAGGKVSAAASGTEAVSTTSSEGSSVRQFNHLELKATMDASQTILPDGAPHIANAKIYNDWIEFGFTEELVTDPYFHFQNGHFIVTVNGEPAETLLVAPTQTNDRVLIQLKNRVMNTDVVTIRFDPGSGTPVKNQAGYPLGTEEIIVTNTSSGLFQVPPEARWPNKTGYDLKAGDPIVTFTPSRSGTNNIKIAFPNEPGNETILSNGNIAKTDFKIRGGSASMQPRAVVLYSDNIQLYLPFGETLTGGVSYTLEMSETAGGNEIRLPSIETMASTAYLAARLDDEVYDEYTFSNLAFSANVPPVVKRDLSVILEEGGDGVSYSAGDLATDLDGDELALSGAASSDNGVAEAVIDADGLLRIDPGSPGNTNVSVEVEDEDSHRITATIAVTVTRPKTPALLSEDIQIKNNSSGADVVTVQAVPPLAVVKVYDAPTGGNLIGTATQGAATGDLNVSIAAGIPVTKIYVTVQNIAGNLLESVRTEAIVPAIVDKSLLEFWIDRAQEKADNAVEGELIGLYEEGSIAELQIAIDAAVAVRDDPDATQDQVDPLISMMIDAVNAFDSRKNVADISVLTAKIDEARMKYFTSTEGDLIGQYEAGAKANLMAAAFSAFQISIKENVTQEEVDEATVAMTAAIAEFDGKKIGAALLALLASAQAKHDAATEGTDNGQYPAGAKALLQTAIDDAWLVADDAAATKMQVDAAVAVLNEAVTAFEAKKISGVVVVNKSVLTDAISVAQATYGGAVEGTANGQYPIGSKTILHSAIRAATTVVNDTAATQVDVDAAVVTLDAAVTAFEAKRIVIRPSVGGGGGGGASAQQSTVQLTVESGGVILGKLPLIRTTNGNGRAIDRLELKKEQLTEWVERLKPSGKFRLEIPDDKDIVDEFNVTIPLEVVQLLVDSNLAFNLKMNGVDIHIPVKSLRGIKEAIKLKINPIREKSEQDRIGERADTNSVVRAASGQGSLRGAGTPISIETNLQNRLVTLTLPGGTEKLSEQQEQNTGIYVEHGDGTRELILPRKVSSGWEFDVTKFSTFAVVRIEGWQQFRGAKANDYGLPYIKGYAGGMFKPGAGITRAELAAILAKVIQGEATKSALTFKDIPDKMWAKEAIDKVAKLGLMKGSPDGGFNPDKLITRAEMAIIAATILGDGTASGEGGFRDVAAGHWAEAAIRKASAAGILTGFKDDTFRPSQTLSRAEAVVMINRLIGIKPNTAGEPLYKDVPATHWAYGAIQAAARQHPAQP</sequence>
<name>A0A7G5C086_9BACL</name>
<feature type="domain" description="SLH" evidence="1">
    <location>
        <begin position="1119"/>
        <end position="1178"/>
    </location>
</feature>
<dbReference type="Pfam" id="PF00395">
    <property type="entry name" value="SLH"/>
    <property type="match status" value="3"/>
</dbReference>
<dbReference type="AlphaFoldDB" id="A0A7G5C086"/>
<dbReference type="Proteomes" id="UP000515679">
    <property type="component" value="Chromosome"/>
</dbReference>
<dbReference type="InterPro" id="IPR051465">
    <property type="entry name" value="Cell_Envelope_Struct_Comp"/>
</dbReference>